<reference evidence="2 3" key="1">
    <citation type="submission" date="2018-06" db="EMBL/GenBank/DDBJ databases">
        <title>Genomic Encyclopedia of Archaeal and Bacterial Type Strains, Phase II (KMG-II): from individual species to whole genera.</title>
        <authorList>
            <person name="Goeker M."/>
        </authorList>
    </citation>
    <scope>NUCLEOTIDE SEQUENCE [LARGE SCALE GENOMIC DNA]</scope>
    <source>
        <strain evidence="2 3">DSM 27372</strain>
    </source>
</reference>
<sequence>MTLSKTELPKGYVLDVNDDTPVPIVRVLTSEHMEAAIGRVVFVGHFAIYDRIETNLRHRRNGLASIVMKTLEALAINRGIRKGILVATTEGKVLYEKLGWSVYTPYMTAVIPEIKD</sequence>
<dbReference type="Proteomes" id="UP000248198">
    <property type="component" value="Unassembled WGS sequence"/>
</dbReference>
<proteinExistence type="predicted"/>
<dbReference type="InterPro" id="IPR016181">
    <property type="entry name" value="Acyl_CoA_acyltransferase"/>
</dbReference>
<evidence type="ECO:0000313" key="3">
    <source>
        <dbReference type="Proteomes" id="UP000248198"/>
    </source>
</evidence>
<dbReference type="InterPro" id="IPR000182">
    <property type="entry name" value="GNAT_dom"/>
</dbReference>
<dbReference type="Gene3D" id="3.40.630.30">
    <property type="match status" value="1"/>
</dbReference>
<keyword evidence="3" id="KW-1185">Reference proteome</keyword>
<dbReference type="GO" id="GO:0016747">
    <property type="term" value="F:acyltransferase activity, transferring groups other than amino-acyl groups"/>
    <property type="evidence" value="ECO:0007669"/>
    <property type="project" value="InterPro"/>
</dbReference>
<dbReference type="RefSeq" id="WP_110829422.1">
    <property type="nucleotide sequence ID" value="NZ_QKLU01000003.1"/>
</dbReference>
<accession>A0A318UL18</accession>
<protein>
    <recommendedName>
        <fullName evidence="1">N-acetyltransferase domain-containing protein</fullName>
    </recommendedName>
</protein>
<dbReference type="EMBL" id="QKLU01000003">
    <property type="protein sequence ID" value="PYF74705.1"/>
    <property type="molecule type" value="Genomic_DNA"/>
</dbReference>
<evidence type="ECO:0000259" key="1">
    <source>
        <dbReference type="PROSITE" id="PS51186"/>
    </source>
</evidence>
<feature type="domain" description="N-acetyltransferase" evidence="1">
    <location>
        <begin position="1"/>
        <end position="116"/>
    </location>
</feature>
<evidence type="ECO:0000313" key="2">
    <source>
        <dbReference type="EMBL" id="PYF74705.1"/>
    </source>
</evidence>
<comment type="caution">
    <text evidence="2">The sequence shown here is derived from an EMBL/GenBank/DDBJ whole genome shotgun (WGS) entry which is preliminary data.</text>
</comment>
<organism evidence="2 3">
    <name type="scientific">Pedobacter nutrimenti</name>
    <dbReference type="NCBI Taxonomy" id="1241337"/>
    <lineage>
        <taxon>Bacteria</taxon>
        <taxon>Pseudomonadati</taxon>
        <taxon>Bacteroidota</taxon>
        <taxon>Sphingobacteriia</taxon>
        <taxon>Sphingobacteriales</taxon>
        <taxon>Sphingobacteriaceae</taxon>
        <taxon>Pedobacter</taxon>
    </lineage>
</organism>
<dbReference type="Pfam" id="PF00583">
    <property type="entry name" value="Acetyltransf_1"/>
    <property type="match status" value="1"/>
</dbReference>
<dbReference type="SUPFAM" id="SSF55729">
    <property type="entry name" value="Acyl-CoA N-acyltransferases (Nat)"/>
    <property type="match status" value="1"/>
</dbReference>
<dbReference type="OrthoDB" id="4966223at2"/>
<dbReference type="PROSITE" id="PS51186">
    <property type="entry name" value="GNAT"/>
    <property type="match status" value="1"/>
</dbReference>
<dbReference type="AlphaFoldDB" id="A0A318UL18"/>
<gene>
    <name evidence="2" type="ORF">B0O44_103151</name>
</gene>
<name>A0A318UL18_9SPHI</name>